<dbReference type="GO" id="GO:0007165">
    <property type="term" value="P:signal transduction"/>
    <property type="evidence" value="ECO:0007669"/>
    <property type="project" value="TreeGrafter"/>
</dbReference>
<evidence type="ECO:0000313" key="12">
    <source>
        <dbReference type="Proteomes" id="UP000698800"/>
    </source>
</evidence>
<feature type="domain" description="Protein kinase" evidence="10">
    <location>
        <begin position="121"/>
        <end position="393"/>
    </location>
</feature>
<dbReference type="OrthoDB" id="1668230at2759"/>
<dbReference type="AlphaFoldDB" id="A0A9P8L1Q7"/>
<accession>A0A9P8L1Q7</accession>
<dbReference type="Pfam" id="PF00069">
    <property type="entry name" value="Pkinase"/>
    <property type="match status" value="1"/>
</dbReference>
<comment type="subunit">
    <text evidence="2">Component of the EKC/KEOPS complex composed of at least BUD32, CGI121, GON7, KAE1 and PCC1; the whole complex dimerizes.</text>
</comment>
<dbReference type="SMART" id="SM00220">
    <property type="entry name" value="S_TKc"/>
    <property type="match status" value="1"/>
</dbReference>
<dbReference type="EMBL" id="JAGHQL010000200">
    <property type="protein sequence ID" value="KAH0536515.1"/>
    <property type="molecule type" value="Genomic_DNA"/>
</dbReference>
<comment type="catalytic activity">
    <reaction evidence="9">
        <text>L-seryl-[protein] + ATP = O-phospho-L-seryl-[protein] + ADP + H(+)</text>
        <dbReference type="Rhea" id="RHEA:17989"/>
        <dbReference type="Rhea" id="RHEA-COMP:9863"/>
        <dbReference type="Rhea" id="RHEA-COMP:11604"/>
        <dbReference type="ChEBI" id="CHEBI:15378"/>
        <dbReference type="ChEBI" id="CHEBI:29999"/>
        <dbReference type="ChEBI" id="CHEBI:30616"/>
        <dbReference type="ChEBI" id="CHEBI:83421"/>
        <dbReference type="ChEBI" id="CHEBI:456216"/>
        <dbReference type="EC" id="2.7.11.1"/>
    </reaction>
</comment>
<evidence type="ECO:0000259" key="10">
    <source>
        <dbReference type="PROSITE" id="PS50011"/>
    </source>
</evidence>
<comment type="catalytic activity">
    <reaction evidence="8">
        <text>L-threonyl-[protein] + ATP = O-phospho-L-threonyl-[protein] + ADP + H(+)</text>
        <dbReference type="Rhea" id="RHEA:46608"/>
        <dbReference type="Rhea" id="RHEA-COMP:11060"/>
        <dbReference type="Rhea" id="RHEA-COMP:11605"/>
        <dbReference type="ChEBI" id="CHEBI:15378"/>
        <dbReference type="ChEBI" id="CHEBI:30013"/>
        <dbReference type="ChEBI" id="CHEBI:30616"/>
        <dbReference type="ChEBI" id="CHEBI:61977"/>
        <dbReference type="ChEBI" id="CHEBI:456216"/>
        <dbReference type="EC" id="2.7.11.1"/>
    </reaction>
</comment>
<evidence type="ECO:0000256" key="7">
    <source>
        <dbReference type="ARBA" id="ARBA00033194"/>
    </source>
</evidence>
<proteinExistence type="predicted"/>
<dbReference type="InterPro" id="IPR000719">
    <property type="entry name" value="Prot_kinase_dom"/>
</dbReference>
<evidence type="ECO:0000256" key="9">
    <source>
        <dbReference type="ARBA" id="ARBA00048679"/>
    </source>
</evidence>
<sequence>MAGAALNGELGDARPELARAHHPTTFILHTPPTSAKITTVYCSQLTPTSTSSWPSMSHTVPNDAFAQAVLHLRADYQNVRDSARLVPPAGRPVVEQSIDVVEDLVYHTYWYEDGSPQGQCIRLADIPGTLSGDILRLRRDLPILDGDHEIIGDQIRRLADAPKPPPPCEEDTSEDLAAVLASLPMVEVDPDKHFVKKGKYESEIRNLLKCQGGSCPGVPISPYIIRLLGRSSNDELVFEKFKSRYVLAFVRTLDIYKSWILQLISGLRSLHSLGIVHRDLRIDNLLFSPDNTNILICDLEGQWGNRLAPEVSRQPILDAGWTEKSDIYDLGHMIKGMVYGNAPITNLVEWPVPPPLSGIVEACTRELPHERPSLEELCIMIDGINVANSGKIK</sequence>
<evidence type="ECO:0000256" key="8">
    <source>
        <dbReference type="ARBA" id="ARBA00047899"/>
    </source>
</evidence>
<evidence type="ECO:0000256" key="4">
    <source>
        <dbReference type="ARBA" id="ARBA00013948"/>
    </source>
</evidence>
<organism evidence="11 12">
    <name type="scientific">Glutinoglossum americanum</name>
    <dbReference type="NCBI Taxonomy" id="1670608"/>
    <lineage>
        <taxon>Eukaryota</taxon>
        <taxon>Fungi</taxon>
        <taxon>Dikarya</taxon>
        <taxon>Ascomycota</taxon>
        <taxon>Pezizomycotina</taxon>
        <taxon>Geoglossomycetes</taxon>
        <taxon>Geoglossales</taxon>
        <taxon>Geoglossaceae</taxon>
        <taxon>Glutinoglossum</taxon>
    </lineage>
</organism>
<comment type="caution">
    <text evidence="11">The sequence shown here is derived from an EMBL/GenBank/DDBJ whole genome shotgun (WGS) entry which is preliminary data.</text>
</comment>
<dbReference type="EC" id="2.7.11.1" evidence="3"/>
<dbReference type="PROSITE" id="PS00109">
    <property type="entry name" value="PROTEIN_KINASE_TYR"/>
    <property type="match status" value="1"/>
</dbReference>
<evidence type="ECO:0000256" key="2">
    <source>
        <dbReference type="ARBA" id="ARBA00011534"/>
    </source>
</evidence>
<evidence type="ECO:0000313" key="11">
    <source>
        <dbReference type="EMBL" id="KAH0536515.1"/>
    </source>
</evidence>
<dbReference type="SUPFAM" id="SSF56112">
    <property type="entry name" value="Protein kinase-like (PK-like)"/>
    <property type="match status" value="1"/>
</dbReference>
<dbReference type="InterPro" id="IPR050167">
    <property type="entry name" value="Ser_Thr_protein_kinase"/>
</dbReference>
<comment type="function">
    <text evidence="1">Component of the EKC/KEOPS complex that is required for the formation of a threonylcarbamoyl group on adenosine at position 37 (t(6)A37) in tRNAs that read codons beginning with adenine. The complex is probably involved in the transfer of the threonylcarbamoyl moiety of threonylcarbamoyl-AMP (TC-AMP) to the N6 group of A37. BUD32 has ATPase activity in the context of the EKC/KEOPS complex and likely plays a supporting role to the catalytic subunit KAE1. The EKC/KEOPS complex also promotes both telomere uncapping and telomere elongation. The complex is required for efficient recruitment of transcriptional coactivators.</text>
</comment>
<protein>
    <recommendedName>
        <fullName evidence="5">EKC/KEOPS complex subunit BUD32</fullName>
        <ecNumber evidence="3">2.7.11.1</ecNumber>
    </recommendedName>
    <alternativeName>
        <fullName evidence="6 7">Atypical Serine/threonine protein kinase BUD32</fullName>
    </alternativeName>
    <alternativeName>
        <fullName evidence="4">EKC/KEOPS complex subunit bud32</fullName>
    </alternativeName>
</protein>
<evidence type="ECO:0000256" key="5">
    <source>
        <dbReference type="ARBA" id="ARBA00019973"/>
    </source>
</evidence>
<dbReference type="InterPro" id="IPR011009">
    <property type="entry name" value="Kinase-like_dom_sf"/>
</dbReference>
<evidence type="ECO:0000256" key="6">
    <source>
        <dbReference type="ARBA" id="ARBA00030980"/>
    </source>
</evidence>
<evidence type="ECO:0000256" key="1">
    <source>
        <dbReference type="ARBA" id="ARBA00003747"/>
    </source>
</evidence>
<dbReference type="GO" id="GO:0004674">
    <property type="term" value="F:protein serine/threonine kinase activity"/>
    <property type="evidence" value="ECO:0007669"/>
    <property type="project" value="UniProtKB-EC"/>
</dbReference>
<dbReference type="Proteomes" id="UP000698800">
    <property type="component" value="Unassembled WGS sequence"/>
</dbReference>
<reference evidence="11" key="1">
    <citation type="submission" date="2021-03" db="EMBL/GenBank/DDBJ databases">
        <title>Comparative genomics and phylogenomic investigation of the class Geoglossomycetes provide insights into ecological specialization and systematics.</title>
        <authorList>
            <person name="Melie T."/>
            <person name="Pirro S."/>
            <person name="Miller A.N."/>
            <person name="Quandt A."/>
        </authorList>
    </citation>
    <scope>NUCLEOTIDE SEQUENCE</scope>
    <source>
        <strain evidence="11">GBOQ0MN5Z8</strain>
    </source>
</reference>
<dbReference type="GO" id="GO:0005524">
    <property type="term" value="F:ATP binding"/>
    <property type="evidence" value="ECO:0007669"/>
    <property type="project" value="InterPro"/>
</dbReference>
<keyword evidence="12" id="KW-1185">Reference proteome</keyword>
<dbReference type="Gene3D" id="1.10.510.10">
    <property type="entry name" value="Transferase(Phosphotransferase) domain 1"/>
    <property type="match status" value="1"/>
</dbReference>
<evidence type="ECO:0000256" key="3">
    <source>
        <dbReference type="ARBA" id="ARBA00012513"/>
    </source>
</evidence>
<dbReference type="PANTHER" id="PTHR23257">
    <property type="entry name" value="SERINE-THREONINE PROTEIN KINASE"/>
    <property type="match status" value="1"/>
</dbReference>
<dbReference type="GO" id="GO:0005737">
    <property type="term" value="C:cytoplasm"/>
    <property type="evidence" value="ECO:0007669"/>
    <property type="project" value="TreeGrafter"/>
</dbReference>
<dbReference type="InterPro" id="IPR008266">
    <property type="entry name" value="Tyr_kinase_AS"/>
</dbReference>
<name>A0A9P8L1Q7_9PEZI</name>
<dbReference type="PROSITE" id="PS50011">
    <property type="entry name" value="PROTEIN_KINASE_DOM"/>
    <property type="match status" value="1"/>
</dbReference>
<gene>
    <name evidence="11" type="ORF">FGG08_006611</name>
</gene>